<evidence type="ECO:0000259" key="4">
    <source>
        <dbReference type="Pfam" id="PF00171"/>
    </source>
</evidence>
<feature type="active site" evidence="2">
    <location>
        <position position="264"/>
    </location>
</feature>
<feature type="domain" description="Aldehyde dehydrogenase" evidence="4">
    <location>
        <begin position="36"/>
        <end position="491"/>
    </location>
</feature>
<organism evidence="5 6">
    <name type="scientific">Sphingomonas oligophenolica</name>
    <dbReference type="NCBI Taxonomy" id="301154"/>
    <lineage>
        <taxon>Bacteria</taxon>
        <taxon>Pseudomonadati</taxon>
        <taxon>Pseudomonadota</taxon>
        <taxon>Alphaproteobacteria</taxon>
        <taxon>Sphingomonadales</taxon>
        <taxon>Sphingomonadaceae</taxon>
        <taxon>Sphingomonas</taxon>
    </lineage>
</organism>
<evidence type="ECO:0000256" key="3">
    <source>
        <dbReference type="RuleBase" id="RU003345"/>
    </source>
</evidence>
<dbReference type="InterPro" id="IPR016162">
    <property type="entry name" value="Ald_DH_N"/>
</dbReference>
<dbReference type="InterPro" id="IPR029510">
    <property type="entry name" value="Ald_DH_CS_GLU"/>
</dbReference>
<dbReference type="PANTHER" id="PTHR11699">
    <property type="entry name" value="ALDEHYDE DEHYDROGENASE-RELATED"/>
    <property type="match status" value="1"/>
</dbReference>
<dbReference type="PROSITE" id="PS00687">
    <property type="entry name" value="ALDEHYDE_DEHYDR_GLU"/>
    <property type="match status" value="1"/>
</dbReference>
<reference evidence="5 6" key="1">
    <citation type="submission" date="2024-05" db="EMBL/GenBank/DDBJ databases">
        <authorList>
            <person name="Liu Q."/>
            <person name="Xin Y.-H."/>
        </authorList>
    </citation>
    <scope>NUCLEOTIDE SEQUENCE [LARGE SCALE GENOMIC DNA]</scope>
    <source>
        <strain evidence="5 6">CGMCC 1.10181</strain>
    </source>
</reference>
<keyword evidence="1 3" id="KW-0560">Oxidoreductase</keyword>
<dbReference type="SUPFAM" id="SSF53720">
    <property type="entry name" value="ALDH-like"/>
    <property type="match status" value="1"/>
</dbReference>
<protein>
    <submittedName>
        <fullName evidence="5">Aldehyde dehydrogenase family protein</fullName>
    </submittedName>
</protein>
<dbReference type="Gene3D" id="3.40.309.10">
    <property type="entry name" value="Aldehyde Dehydrogenase, Chain A, domain 2"/>
    <property type="match status" value="1"/>
</dbReference>
<dbReference type="InterPro" id="IPR015590">
    <property type="entry name" value="Aldehyde_DH_dom"/>
</dbReference>
<keyword evidence="6" id="KW-1185">Reference proteome</keyword>
<evidence type="ECO:0000256" key="2">
    <source>
        <dbReference type="PROSITE-ProRule" id="PRU10007"/>
    </source>
</evidence>
<dbReference type="InterPro" id="IPR016163">
    <property type="entry name" value="Ald_DH_C"/>
</dbReference>
<dbReference type="EMBL" id="JBDIME010000030">
    <property type="protein sequence ID" value="MEN2792595.1"/>
    <property type="molecule type" value="Genomic_DNA"/>
</dbReference>
<dbReference type="Pfam" id="PF00171">
    <property type="entry name" value="Aldedh"/>
    <property type="match status" value="1"/>
</dbReference>
<dbReference type="Proteomes" id="UP001419910">
    <property type="component" value="Unassembled WGS sequence"/>
</dbReference>
<accession>A0ABU9Y9W3</accession>
<proteinExistence type="inferred from homology"/>
<evidence type="ECO:0000313" key="6">
    <source>
        <dbReference type="Proteomes" id="UP001419910"/>
    </source>
</evidence>
<comment type="caution">
    <text evidence="5">The sequence shown here is derived from an EMBL/GenBank/DDBJ whole genome shotgun (WGS) entry which is preliminary data.</text>
</comment>
<comment type="similarity">
    <text evidence="3">Belongs to the aldehyde dehydrogenase family.</text>
</comment>
<sequence>MSWRVRHMGFQHPVAEQLPLYPVIIGDALEDQGCGEMLAHVYPGTGQVTRRFRMASPADVDRAVVAARAAQAAWRALPGDKRRDLMFRLAALIEEQASAMTPLLTAENGSIILAGPHMSADAAQKFRYFGGWADKIGGRTVATWGGPAHDYVSYEPYGTIGVIVPWNGPLFAATMVLAPALAAGNCIVLKAPDLAPYSVMRLVELIRQAGFPPGVVNLVTGGADVGAAMVSHPGIDKIEFIGSGATARKILASAAETLKPVGLELGGKSAVLVFADADLQGAAKRGLSGAVSANGQGCVNGTRLLVERSIYEPYVQMLSAMAGHIKVGDPFAPDTIMGPVISEAALARISGLVDRGVAGGGRLVTGGARLGGEHEAGTFLPITILADIAPESEIARTEIFGPVLVVTPFDTEEEAVALANDSDYGLGAYIHTSNLARAHRVAGQMQAGQVQVNGSGEAMTPCVPFGGMKQSGHGRLGGMEGLREFQQVKNIWMNLQG</sequence>
<gene>
    <name evidence="5" type="ORF">ABC974_23410</name>
</gene>
<dbReference type="Gene3D" id="3.40.605.10">
    <property type="entry name" value="Aldehyde Dehydrogenase, Chain A, domain 1"/>
    <property type="match status" value="1"/>
</dbReference>
<evidence type="ECO:0000256" key="1">
    <source>
        <dbReference type="ARBA" id="ARBA00023002"/>
    </source>
</evidence>
<evidence type="ECO:0000313" key="5">
    <source>
        <dbReference type="EMBL" id="MEN2792595.1"/>
    </source>
</evidence>
<name>A0ABU9Y9W3_9SPHN</name>
<dbReference type="InterPro" id="IPR016161">
    <property type="entry name" value="Ald_DH/histidinol_DH"/>
</dbReference>